<feature type="transmembrane region" description="Helical" evidence="1">
    <location>
        <begin position="48"/>
        <end position="66"/>
    </location>
</feature>
<protein>
    <submittedName>
        <fullName evidence="2">TM2 domain-containing protein</fullName>
    </submittedName>
</protein>
<keyword evidence="1" id="KW-0812">Transmembrane</keyword>
<dbReference type="RefSeq" id="WP_143950125.1">
    <property type="nucleotide sequence ID" value="NZ_BAABMB010000003.1"/>
</dbReference>
<keyword evidence="1" id="KW-0472">Membrane</keyword>
<dbReference type="Proteomes" id="UP000318405">
    <property type="component" value="Unassembled WGS sequence"/>
</dbReference>
<feature type="transmembrane region" description="Helical" evidence="1">
    <location>
        <begin position="72"/>
        <end position="94"/>
    </location>
</feature>
<keyword evidence="1" id="KW-1133">Transmembrane helix</keyword>
<proteinExistence type="predicted"/>
<name>A0A556ABG8_9BURK</name>
<dbReference type="EMBL" id="VLTJ01000039">
    <property type="protein sequence ID" value="TSH90211.1"/>
    <property type="molecule type" value="Genomic_DNA"/>
</dbReference>
<comment type="caution">
    <text evidence="2">The sequence shown here is derived from an EMBL/GenBank/DDBJ whole genome shotgun (WGS) entry which is preliminary data.</text>
</comment>
<accession>A0A556ABG8</accession>
<reference evidence="2 3" key="1">
    <citation type="submission" date="2019-07" db="EMBL/GenBank/DDBJ databases">
        <title>Qingshengfaniella alkalisoli gen. nov., sp. nov., isolated from saline soil.</title>
        <authorList>
            <person name="Xu L."/>
            <person name="Huang X.-X."/>
            <person name="Sun J.-Q."/>
        </authorList>
    </citation>
    <scope>NUCLEOTIDE SEQUENCE [LARGE SCALE GENOMIC DNA]</scope>
    <source>
        <strain evidence="2 3">DSM 27279</strain>
    </source>
</reference>
<dbReference type="AlphaFoldDB" id="A0A556ABG8"/>
<dbReference type="OrthoDB" id="8702870at2"/>
<gene>
    <name evidence="2" type="ORF">FOZ76_20455</name>
</gene>
<feature type="transmembrane region" description="Helical" evidence="1">
    <location>
        <begin position="23"/>
        <end position="41"/>
    </location>
</feature>
<sequence>MTDTLLSATPTRTDSSRGFRHKTLAGLLAFCLGWAGAHGWYLGRRYAWLPLLATATILTTVWLRAAPWHDQLLYYLVLVPLVAGFVEALVLCLMSDERFDARYNASQQRRSRSGWGAVILAMAILLIGMSIIMAHVVVASLAMVDGSLGL</sequence>
<keyword evidence="3" id="KW-1185">Reference proteome</keyword>
<organism evidence="2 3">
    <name type="scientific">Verticiella sediminum</name>
    <dbReference type="NCBI Taxonomy" id="1247510"/>
    <lineage>
        <taxon>Bacteria</taxon>
        <taxon>Pseudomonadati</taxon>
        <taxon>Pseudomonadota</taxon>
        <taxon>Betaproteobacteria</taxon>
        <taxon>Burkholderiales</taxon>
        <taxon>Alcaligenaceae</taxon>
        <taxon>Verticiella</taxon>
    </lineage>
</organism>
<evidence type="ECO:0000313" key="3">
    <source>
        <dbReference type="Proteomes" id="UP000318405"/>
    </source>
</evidence>
<evidence type="ECO:0000313" key="2">
    <source>
        <dbReference type="EMBL" id="TSH90211.1"/>
    </source>
</evidence>
<evidence type="ECO:0000256" key="1">
    <source>
        <dbReference type="SAM" id="Phobius"/>
    </source>
</evidence>
<feature type="transmembrane region" description="Helical" evidence="1">
    <location>
        <begin position="115"/>
        <end position="144"/>
    </location>
</feature>